<dbReference type="GO" id="GO:0071567">
    <property type="term" value="F:deUFMylase activity"/>
    <property type="evidence" value="ECO:0007669"/>
    <property type="project" value="UniProtKB-ARBA"/>
</dbReference>
<protein>
    <recommendedName>
        <fullName evidence="3">UFSP1/2/DUB catalytic domain-containing protein</fullName>
    </recommendedName>
</protein>
<evidence type="ECO:0000313" key="5">
    <source>
        <dbReference type="Proteomes" id="UP000820818"/>
    </source>
</evidence>
<evidence type="ECO:0000256" key="2">
    <source>
        <dbReference type="ARBA" id="ARBA00022801"/>
    </source>
</evidence>
<dbReference type="PANTHER" id="PTHR48153:SF3">
    <property type="entry name" value="INACTIVE UFM1-SPECIFIC PROTEASE 1"/>
    <property type="match status" value="1"/>
</dbReference>
<comment type="caution">
    <text evidence="4">The sequence shown here is derived from an EMBL/GenBank/DDBJ whole genome shotgun (WGS) entry which is preliminary data.</text>
</comment>
<dbReference type="Proteomes" id="UP000820818">
    <property type="component" value="Linkage Group LG9"/>
</dbReference>
<dbReference type="PANTHER" id="PTHR48153">
    <property type="entry name" value="UFM1-SPECIFIC PROTEASE 2"/>
    <property type="match status" value="1"/>
</dbReference>
<keyword evidence="2" id="KW-0378">Hydrolase</keyword>
<evidence type="ECO:0000313" key="4">
    <source>
        <dbReference type="EMBL" id="KAI9553549.1"/>
    </source>
</evidence>
<gene>
    <name evidence="4" type="ORF">GHT06_021467</name>
</gene>
<name>A0AAD5KJ68_9CRUS</name>
<dbReference type="EMBL" id="WJBH02000009">
    <property type="protein sequence ID" value="KAI9553549.1"/>
    <property type="molecule type" value="Genomic_DNA"/>
</dbReference>
<reference evidence="4 5" key="1">
    <citation type="submission" date="2022-05" db="EMBL/GenBank/DDBJ databases">
        <title>A multi-omics perspective on studying reproductive biology in Daphnia sinensis.</title>
        <authorList>
            <person name="Jia J."/>
        </authorList>
    </citation>
    <scope>NUCLEOTIDE SEQUENCE [LARGE SCALE GENOMIC DNA]</scope>
    <source>
        <strain evidence="4 5">WSL</strain>
    </source>
</reference>
<dbReference type="AlphaFoldDB" id="A0AAD5KJ68"/>
<dbReference type="Gene3D" id="3.90.70.130">
    <property type="match status" value="1"/>
</dbReference>
<evidence type="ECO:0000256" key="1">
    <source>
        <dbReference type="ARBA" id="ARBA00008552"/>
    </source>
</evidence>
<sequence length="217" mass="24095">MALLSNVHCGLSDPTTSPQKKVHITKGYVYYHYKCDGYNDVGWGCGYRTLQTIASHLSLQQGKAGQVPTLLKIQETLVEIGDKELSFIKSRGWIGSFEVCLVIDKLFDVPCKILHCPSGGITSIFPKLEEHFAKSSSAPPIMMGGDRDASSKGILGTCSVDDDRWLLVLDPHYQGGQTSAAKLQREGYIRWTHLSEFDKQSFYNICLPQFSNVLCTI</sequence>
<comment type="similarity">
    <text evidence="1">Belongs to the peptidase C78 family.</text>
</comment>
<feature type="domain" description="UFSP1/2/DUB catalytic" evidence="3">
    <location>
        <begin position="25"/>
        <end position="206"/>
    </location>
</feature>
<dbReference type="Pfam" id="PF07910">
    <property type="entry name" value="Peptidase_C78"/>
    <property type="match status" value="1"/>
</dbReference>
<proteinExistence type="inferred from homology"/>
<dbReference type="InterPro" id="IPR012462">
    <property type="entry name" value="UFSP1/2_DUB_cat"/>
</dbReference>
<organism evidence="4 5">
    <name type="scientific">Daphnia sinensis</name>
    <dbReference type="NCBI Taxonomy" id="1820382"/>
    <lineage>
        <taxon>Eukaryota</taxon>
        <taxon>Metazoa</taxon>
        <taxon>Ecdysozoa</taxon>
        <taxon>Arthropoda</taxon>
        <taxon>Crustacea</taxon>
        <taxon>Branchiopoda</taxon>
        <taxon>Diplostraca</taxon>
        <taxon>Cladocera</taxon>
        <taxon>Anomopoda</taxon>
        <taxon>Daphniidae</taxon>
        <taxon>Daphnia</taxon>
        <taxon>Daphnia similis group</taxon>
    </lineage>
</organism>
<keyword evidence="5" id="KW-1185">Reference proteome</keyword>
<evidence type="ECO:0000259" key="3">
    <source>
        <dbReference type="Pfam" id="PF07910"/>
    </source>
</evidence>
<accession>A0AAD5KJ68</accession>